<dbReference type="PROSITE" id="PS00058">
    <property type="entry name" value="DNA_MISMATCH_REPAIR_1"/>
    <property type="match status" value="1"/>
</dbReference>
<comment type="caution">
    <text evidence="6">The sequence shown here is derived from an EMBL/GenBank/DDBJ whole genome shotgun (WGS) entry which is preliminary data.</text>
</comment>
<name>A0A4P5ZTC9_PLAAG</name>
<dbReference type="AlphaFoldDB" id="A0A4P5ZTC9"/>
<dbReference type="InterPro" id="IPR014762">
    <property type="entry name" value="DNA_mismatch_repair_CS"/>
</dbReference>
<evidence type="ECO:0000259" key="4">
    <source>
        <dbReference type="SMART" id="SM00853"/>
    </source>
</evidence>
<dbReference type="InterPro" id="IPR013507">
    <property type="entry name" value="DNA_mismatch_S5_2-like"/>
</dbReference>
<dbReference type="NCBIfam" id="NF000951">
    <property type="entry name" value="PRK00095.2-1"/>
    <property type="match status" value="1"/>
</dbReference>
<evidence type="ECO:0000256" key="3">
    <source>
        <dbReference type="ARBA" id="ARBA00023204"/>
    </source>
</evidence>
<dbReference type="NCBIfam" id="TIGR00585">
    <property type="entry name" value="mutl"/>
    <property type="match status" value="1"/>
</dbReference>
<dbReference type="InterPro" id="IPR002099">
    <property type="entry name" value="MutL/Mlh/PMS"/>
</dbReference>
<dbReference type="Proteomes" id="UP000299794">
    <property type="component" value="Unassembled WGS sequence"/>
</dbReference>
<dbReference type="InterPro" id="IPR037198">
    <property type="entry name" value="MutL_C_sf"/>
</dbReference>
<dbReference type="Gene3D" id="3.30.1370.100">
    <property type="entry name" value="MutL, C-terminal domain, regulatory subdomain"/>
    <property type="match status" value="1"/>
</dbReference>
<evidence type="ECO:0000313" key="7">
    <source>
        <dbReference type="Proteomes" id="UP000299794"/>
    </source>
</evidence>
<dbReference type="Gene3D" id="3.30.565.10">
    <property type="entry name" value="Histidine kinase-like ATPase, C-terminal domain"/>
    <property type="match status" value="1"/>
</dbReference>
<accession>A0A4P5ZTC9</accession>
<proteinExistence type="inferred from homology"/>
<dbReference type="GO" id="GO:0016887">
    <property type="term" value="F:ATP hydrolysis activity"/>
    <property type="evidence" value="ECO:0007669"/>
    <property type="project" value="InterPro"/>
</dbReference>
<dbReference type="PANTHER" id="PTHR10073">
    <property type="entry name" value="DNA MISMATCH REPAIR PROTEIN MLH, PMS, MUTL"/>
    <property type="match status" value="1"/>
</dbReference>
<dbReference type="SUPFAM" id="SSF54211">
    <property type="entry name" value="Ribosomal protein S5 domain 2-like"/>
    <property type="match status" value="1"/>
</dbReference>
<feature type="domain" description="DNA mismatch repair protein S5" evidence="5">
    <location>
        <begin position="228"/>
        <end position="348"/>
    </location>
</feature>
<dbReference type="SMART" id="SM00853">
    <property type="entry name" value="MutL_C"/>
    <property type="match status" value="1"/>
</dbReference>
<dbReference type="InterPro" id="IPR014721">
    <property type="entry name" value="Ribsml_uS5_D2-typ_fold_subgr"/>
</dbReference>
<dbReference type="Gene3D" id="3.30.1540.20">
    <property type="entry name" value="MutL, C-terminal domain, dimerisation subdomain"/>
    <property type="match status" value="1"/>
</dbReference>
<evidence type="ECO:0000256" key="2">
    <source>
        <dbReference type="ARBA" id="ARBA00022763"/>
    </source>
</evidence>
<gene>
    <name evidence="6" type="primary">mutL</name>
    <name evidence="6" type="ORF">PA905_04880</name>
</gene>
<dbReference type="Pfam" id="PF13589">
    <property type="entry name" value="HATPase_c_3"/>
    <property type="match status" value="1"/>
</dbReference>
<keyword evidence="2" id="KW-0227">DNA damage</keyword>
<dbReference type="Pfam" id="PF08676">
    <property type="entry name" value="MutL_C"/>
    <property type="match status" value="1"/>
</dbReference>
<organism evidence="6 7">
    <name type="scientific">Planktothrix agardhii CCAP 1459/11A</name>
    <dbReference type="NCBI Taxonomy" id="282420"/>
    <lineage>
        <taxon>Bacteria</taxon>
        <taxon>Bacillati</taxon>
        <taxon>Cyanobacteriota</taxon>
        <taxon>Cyanophyceae</taxon>
        <taxon>Oscillatoriophycideae</taxon>
        <taxon>Oscillatoriales</taxon>
        <taxon>Microcoleaceae</taxon>
        <taxon>Planktothrix</taxon>
    </lineage>
</organism>
<dbReference type="Gene3D" id="3.30.230.10">
    <property type="match status" value="1"/>
</dbReference>
<dbReference type="GO" id="GO:0006298">
    <property type="term" value="P:mismatch repair"/>
    <property type="evidence" value="ECO:0007669"/>
    <property type="project" value="InterPro"/>
</dbReference>
<evidence type="ECO:0000256" key="1">
    <source>
        <dbReference type="ARBA" id="ARBA00006082"/>
    </source>
</evidence>
<protein>
    <submittedName>
        <fullName evidence="6">DNA mismatch repair protein MutL</fullName>
    </submittedName>
</protein>
<evidence type="ECO:0000259" key="5">
    <source>
        <dbReference type="SMART" id="SM01340"/>
    </source>
</evidence>
<dbReference type="GO" id="GO:0005524">
    <property type="term" value="F:ATP binding"/>
    <property type="evidence" value="ECO:0007669"/>
    <property type="project" value="InterPro"/>
</dbReference>
<dbReference type="FunFam" id="3.30.565.10:FF:000003">
    <property type="entry name" value="DNA mismatch repair endonuclease MutL"/>
    <property type="match status" value="1"/>
</dbReference>
<dbReference type="SMART" id="SM01340">
    <property type="entry name" value="DNA_mis_repair"/>
    <property type="match status" value="1"/>
</dbReference>
<dbReference type="InterPro" id="IPR020568">
    <property type="entry name" value="Ribosomal_Su5_D2-typ_SF"/>
</dbReference>
<dbReference type="GO" id="GO:0030983">
    <property type="term" value="F:mismatched DNA binding"/>
    <property type="evidence" value="ECO:0007669"/>
    <property type="project" value="InterPro"/>
</dbReference>
<dbReference type="InterPro" id="IPR014790">
    <property type="entry name" value="MutL_C"/>
</dbReference>
<dbReference type="EMBL" id="BJCD01000029">
    <property type="protein sequence ID" value="GDZ92791.1"/>
    <property type="molecule type" value="Genomic_DNA"/>
</dbReference>
<dbReference type="InterPro" id="IPR038973">
    <property type="entry name" value="MutL/Mlh/Pms-like"/>
</dbReference>
<keyword evidence="3" id="KW-0234">DNA repair</keyword>
<evidence type="ECO:0000313" key="6">
    <source>
        <dbReference type="EMBL" id="GDZ92791.1"/>
    </source>
</evidence>
<dbReference type="GO" id="GO:0032300">
    <property type="term" value="C:mismatch repair complex"/>
    <property type="evidence" value="ECO:0007669"/>
    <property type="project" value="InterPro"/>
</dbReference>
<dbReference type="InterPro" id="IPR042121">
    <property type="entry name" value="MutL_C_regsub"/>
</dbReference>
<dbReference type="SUPFAM" id="SSF118116">
    <property type="entry name" value="DNA mismatch repair protein MutL"/>
    <property type="match status" value="1"/>
</dbReference>
<dbReference type="CDD" id="cd16926">
    <property type="entry name" value="HATPase_MutL-MLH-PMS-like"/>
    <property type="match status" value="1"/>
</dbReference>
<dbReference type="InterPro" id="IPR036890">
    <property type="entry name" value="HATPase_C_sf"/>
</dbReference>
<dbReference type="RefSeq" id="WP_237157153.1">
    <property type="nucleotide sequence ID" value="NZ_BJCD01000029.1"/>
</dbReference>
<feature type="domain" description="MutL C-terminal dimerisation" evidence="4">
    <location>
        <begin position="398"/>
        <end position="520"/>
    </location>
</feature>
<comment type="similarity">
    <text evidence="1">Belongs to the DNA mismatch repair MutL/HexB family.</text>
</comment>
<dbReference type="PANTHER" id="PTHR10073:SF12">
    <property type="entry name" value="DNA MISMATCH REPAIR PROTEIN MLH1"/>
    <property type="match status" value="1"/>
</dbReference>
<sequence>MIPITHYPLPIPLNSIRPLPKDVVDLIAASEVIDSLVAVVRELVENALDAQANRITISVWPESWRVQVVDNGVGMDLTNLKQAAAAHSTSKINTITDLFKINSLGFRGEALHSLAQLSDLEIISRPNSPSLADAGWRVSYNHQGEVVKTETIAVAQGTVITVSNLFENWQNRRQSLPASAQQLRGIQLIIQQIALCHPQVTWQLRQGHNPWFQISPGVNAQQILPQIIKNVQFSDLFYLKIPPDYDNINLKDIELILGLPDRASRRRPDWVKVAINGRMVRSPELEQTLLTALARTCPRDRYPICFVHLHLFPEQIDWNRNPDKSEVYLQNLNQWQELISQGIERALRLNFERISPTQNRIEKLLKVSEDKGNYNINSETQLDAQRSQTELGILEIKAIAQVLNTYIIAEHSSGLWLIEQHIAHERILYEQICDQWRLIPLEPGIILQSLSTAQLEQMQRLGLEVDPFGDGVWVVRNAPELLIKRNDCSEALLELSLGGDLQAAQVATACRSAIKNGTPLSLSQMQTILDQWIKTRNPRTCPHGRPIVLQLEESALSRFFRRNWVIGKSHGI</sequence>
<dbReference type="GO" id="GO:0140664">
    <property type="term" value="F:ATP-dependent DNA damage sensor activity"/>
    <property type="evidence" value="ECO:0007669"/>
    <property type="project" value="InterPro"/>
</dbReference>
<dbReference type="CDD" id="cd00782">
    <property type="entry name" value="MutL_Trans"/>
    <property type="match status" value="1"/>
</dbReference>
<dbReference type="InterPro" id="IPR042120">
    <property type="entry name" value="MutL_C_dimsub"/>
</dbReference>
<dbReference type="Pfam" id="PF01119">
    <property type="entry name" value="DNA_mis_repair"/>
    <property type="match status" value="1"/>
</dbReference>
<reference evidence="7" key="1">
    <citation type="submission" date="2019-02" db="EMBL/GenBank/DDBJ databases">
        <title>Draft genome sequence of Planktothrix agardhii NIES-905.</title>
        <authorList>
            <person name="Yamaguchi H."/>
            <person name="Suzuki S."/>
            <person name="Kawachi M."/>
        </authorList>
    </citation>
    <scope>NUCLEOTIDE SEQUENCE [LARGE SCALE GENOMIC DNA]</scope>
    <source>
        <strain evidence="7">CCAP 1459/11A</strain>
    </source>
</reference>
<dbReference type="SUPFAM" id="SSF55874">
    <property type="entry name" value="ATPase domain of HSP90 chaperone/DNA topoisomerase II/histidine kinase"/>
    <property type="match status" value="1"/>
</dbReference>